<evidence type="ECO:0000256" key="1">
    <source>
        <dbReference type="ARBA" id="ARBA00022801"/>
    </source>
</evidence>
<dbReference type="eggNOG" id="COG0657">
    <property type="taxonomic scope" value="Bacteria"/>
</dbReference>
<sequence length="330" mass="35315">MKRSATFLGLAIVAAVVRSHLKIRDAVAAVAPELRSPVLPLIAQSLTAGKLPAFRAIFKVRTKPGPGVTVTHRFAGEPPVRVMVFTPEHRAQSCPAVLWIHGGGYVVGNPEFEAAGTGRLVSDLGVVAVSPDYRLAPEHPFPAGFDDCMAALRWMLSNADELGIDPSRVAVMGASAGGGLAAAVAQRCHDEGIGLRAQVLVYPMLDDRCTLRSDHNGQGRFAWTPDSNLFGWSAYLGRVPRTSDAPEYASPARRVDVSGLAPAWVGVGTLDVFHDEDVDYAKRLKASGVPCELVTVDGMYHGADGIKPGAPSMRAFRNSMLDHLRKYLEV</sequence>
<dbReference type="PANTHER" id="PTHR48081">
    <property type="entry name" value="AB HYDROLASE SUPERFAMILY PROTEIN C4A8.06C"/>
    <property type="match status" value="1"/>
</dbReference>
<dbReference type="Pfam" id="PF07859">
    <property type="entry name" value="Abhydrolase_3"/>
    <property type="match status" value="1"/>
</dbReference>
<accession>G8RXS6</accession>
<keyword evidence="1" id="KW-0378">Hydrolase</keyword>
<dbReference type="HOGENOM" id="CLU_012494_6_1_11"/>
<dbReference type="Proteomes" id="UP000005442">
    <property type="component" value="Chromosome"/>
</dbReference>
<dbReference type="PANTHER" id="PTHR48081:SF8">
    <property type="entry name" value="ALPHA_BETA HYDROLASE FOLD-3 DOMAIN-CONTAINING PROTEIN-RELATED"/>
    <property type="match status" value="1"/>
</dbReference>
<reference evidence="3 4" key="1">
    <citation type="submission" date="2011-12" db="EMBL/GenBank/DDBJ databases">
        <title>Complete sequence of Mycobacterium rhodesiae NBB3.</title>
        <authorList>
            <consortium name="US DOE Joint Genome Institute"/>
            <person name="Lucas S."/>
            <person name="Han J."/>
            <person name="Lapidus A."/>
            <person name="Cheng J.-F."/>
            <person name="Goodwin L."/>
            <person name="Pitluck S."/>
            <person name="Peters L."/>
            <person name="Mikhailova N."/>
            <person name="Gu W."/>
            <person name="Detter J.C."/>
            <person name="Han C."/>
            <person name="Tapia R."/>
            <person name="Land M."/>
            <person name="Hauser L."/>
            <person name="Kyrpides N."/>
            <person name="Ivanova N."/>
            <person name="Pagani I."/>
            <person name="Mattes T."/>
            <person name="Holmes A."/>
            <person name="Rutledge P."/>
            <person name="Paulsen I."/>
            <person name="Coleman N."/>
            <person name="Woyke T."/>
        </authorList>
    </citation>
    <scope>NUCLEOTIDE SEQUENCE [LARGE SCALE GENOMIC DNA]</scope>
    <source>
        <strain evidence="3 4">NBB3</strain>
    </source>
</reference>
<evidence type="ECO:0000259" key="2">
    <source>
        <dbReference type="Pfam" id="PF07859"/>
    </source>
</evidence>
<proteinExistence type="predicted"/>
<name>G8RXS6_MYCRN</name>
<dbReference type="EMBL" id="CP003169">
    <property type="protein sequence ID" value="AEV75689.1"/>
    <property type="molecule type" value="Genomic_DNA"/>
</dbReference>
<dbReference type="InterPro" id="IPR013094">
    <property type="entry name" value="AB_hydrolase_3"/>
</dbReference>
<dbReference type="Gene3D" id="3.40.50.1820">
    <property type="entry name" value="alpha/beta hydrolase"/>
    <property type="match status" value="1"/>
</dbReference>
<dbReference type="PATRIC" id="fig|710685.3.peg.5235"/>
<dbReference type="InterPro" id="IPR029058">
    <property type="entry name" value="AB_hydrolase_fold"/>
</dbReference>
<keyword evidence="4" id="KW-1185">Reference proteome</keyword>
<organism evidence="3 4">
    <name type="scientific">Mycolicibacterium rhodesiae (strain NBB3)</name>
    <name type="common">Mycobacterium rhodesiae</name>
    <dbReference type="NCBI Taxonomy" id="710685"/>
    <lineage>
        <taxon>Bacteria</taxon>
        <taxon>Bacillati</taxon>
        <taxon>Actinomycetota</taxon>
        <taxon>Actinomycetes</taxon>
        <taxon>Mycobacteriales</taxon>
        <taxon>Mycobacteriaceae</taxon>
        <taxon>Mycolicibacterium</taxon>
    </lineage>
</organism>
<protein>
    <submittedName>
        <fullName evidence="3">Esterase/lipase</fullName>
    </submittedName>
</protein>
<dbReference type="SUPFAM" id="SSF53474">
    <property type="entry name" value="alpha/beta-Hydrolases"/>
    <property type="match status" value="1"/>
</dbReference>
<dbReference type="InterPro" id="IPR050300">
    <property type="entry name" value="GDXG_lipolytic_enzyme"/>
</dbReference>
<dbReference type="STRING" id="710685.MycrhN_5214"/>
<dbReference type="KEGG" id="mrh:MycrhN_5214"/>
<gene>
    <name evidence="3" type="ordered locus">MycrhN_5214</name>
</gene>
<feature type="domain" description="Alpha/beta hydrolase fold-3" evidence="2">
    <location>
        <begin position="97"/>
        <end position="302"/>
    </location>
</feature>
<evidence type="ECO:0000313" key="3">
    <source>
        <dbReference type="EMBL" id="AEV75689.1"/>
    </source>
</evidence>
<dbReference type="GO" id="GO:0016787">
    <property type="term" value="F:hydrolase activity"/>
    <property type="evidence" value="ECO:0007669"/>
    <property type="project" value="UniProtKB-KW"/>
</dbReference>
<dbReference type="AlphaFoldDB" id="G8RXS6"/>
<dbReference type="RefSeq" id="WP_014213430.1">
    <property type="nucleotide sequence ID" value="NC_016604.1"/>
</dbReference>
<evidence type="ECO:0000313" key="4">
    <source>
        <dbReference type="Proteomes" id="UP000005442"/>
    </source>
</evidence>